<feature type="chain" id="PRO_5013042462" description="Right handed beta helix domain-containing protein" evidence="1">
    <location>
        <begin position="25"/>
        <end position="1016"/>
    </location>
</feature>
<dbReference type="InterPro" id="IPR011050">
    <property type="entry name" value="Pectin_lyase_fold/virulence"/>
</dbReference>
<evidence type="ECO:0000259" key="2">
    <source>
        <dbReference type="Pfam" id="PF13229"/>
    </source>
</evidence>
<dbReference type="RefSeq" id="WP_083545796.1">
    <property type="nucleotide sequence ID" value="NZ_FRAW01000014.1"/>
</dbReference>
<keyword evidence="1" id="KW-0732">Signal</keyword>
<accession>A0A1M6UKB9</accession>
<name>A0A1M6UKB9_9BACT</name>
<evidence type="ECO:0000313" key="4">
    <source>
        <dbReference type="Proteomes" id="UP000184275"/>
    </source>
</evidence>
<evidence type="ECO:0000313" key="3">
    <source>
        <dbReference type="EMBL" id="SHK69580.1"/>
    </source>
</evidence>
<feature type="signal peptide" evidence="1">
    <location>
        <begin position="1"/>
        <end position="24"/>
    </location>
</feature>
<protein>
    <recommendedName>
        <fullName evidence="2">Right handed beta helix domain-containing protein</fullName>
    </recommendedName>
</protein>
<dbReference type="Pfam" id="PF13229">
    <property type="entry name" value="Beta_helix"/>
    <property type="match status" value="1"/>
</dbReference>
<keyword evidence="4" id="KW-1185">Reference proteome</keyword>
<proteinExistence type="predicted"/>
<dbReference type="SUPFAM" id="SSF51126">
    <property type="entry name" value="Pectin lyase-like"/>
    <property type="match status" value="1"/>
</dbReference>
<dbReference type="AlphaFoldDB" id="A0A1M6UKB9"/>
<dbReference type="InterPro" id="IPR039448">
    <property type="entry name" value="Beta_helix"/>
</dbReference>
<gene>
    <name evidence="3" type="ORF">SAMN05720469_11440</name>
</gene>
<dbReference type="EMBL" id="FRAW01000014">
    <property type="protein sequence ID" value="SHK69580.1"/>
    <property type="molecule type" value="Genomic_DNA"/>
</dbReference>
<feature type="domain" description="Right handed beta helix" evidence="2">
    <location>
        <begin position="98"/>
        <end position="237"/>
    </location>
</feature>
<organism evidence="3 4">
    <name type="scientific">Fibrobacter intestinalis</name>
    <dbReference type="NCBI Taxonomy" id="28122"/>
    <lineage>
        <taxon>Bacteria</taxon>
        <taxon>Pseudomonadati</taxon>
        <taxon>Fibrobacterota</taxon>
        <taxon>Fibrobacteria</taxon>
        <taxon>Fibrobacterales</taxon>
        <taxon>Fibrobacteraceae</taxon>
        <taxon>Fibrobacter</taxon>
    </lineage>
</organism>
<reference evidence="4" key="1">
    <citation type="submission" date="2016-11" db="EMBL/GenBank/DDBJ databases">
        <authorList>
            <person name="Varghese N."/>
            <person name="Submissions S."/>
        </authorList>
    </citation>
    <scope>NUCLEOTIDE SEQUENCE [LARGE SCALE GENOMIC DNA]</scope>
    <source>
        <strain evidence="4">UWOS</strain>
    </source>
</reference>
<evidence type="ECO:0000256" key="1">
    <source>
        <dbReference type="SAM" id="SignalP"/>
    </source>
</evidence>
<sequence>MAFQKRTAILFFAVSLTFASTALSSDLSRVLSNGTSPHFISESIVVQEGDSLVLPAGTVLRFAANAGIEIRGGSFAIAGTSANPVILESQDSSASWKGISIAENTPVILRGVQFQNAQVAISMENGVLELENAKLENSKTAAIIATNSLLHIRQAEFIKNRTALLLAENSNAGFTDLTVKENKIGLQSMQNTTIRIHRAHFSENEIALFVMDDSEISPSQTEIKSNRVGVLSLQELSSSLQNSTSENQTDFSSDLTTASTLVPNLEKKPANAEQQRAWKLSGTLAAEIGYHLVFMRKNRTHEDFISGKDTVKKGDRYENYFQIPGKFGNWYAEILAETADGKTIEFSADLSSDSWDKFRAHSVKTVYTDKFQEITLGDFYPTAGEIYLSGLNVLGASYALNLFENPLGESMLAFEIFGGETKAPKYLGKKNYASYKDYIEEGEAEPQSMILGGSVHLTPIHPLNFELGFIGSKDYKEDPFIRDGMSSRINTVNPSIDSKTFYADVSWKFLADALELRLQTALGVADTADAAMQRAINQVFYEAGISVSDFVKLRELMNNPKKIKTLSRQELLSLFNDNVALSPDEMRTELSRLITEAKKIQKEFEKEDPPETNLGDFEGQNLAFGLSLKYEKGNTAFEGYVKFLGDDFYSAGSPDQINNKREFGVSLGQKILDFWKLDIQYDLQIENAANGNKNNIFGFGEGTNWGLFPDKNASWFDEHESDENRTHYIHTASLANRFDLTSRIAFDIRYAADYRTRNRPTRLYANYSASSGIYSDPWFQPSKKDNIIDVITEDDTLKIDADRFAYYYSLSKEPYLATRFEERLLKQKISAEIFLKLPHNDLRIGGTFAYRYDLSHFEKDSLIEKLDLSDKSFGILGYYFHGNDYAETSIPLSLTSKISSFRNHLNFMPRFKFYKAFSMREYEWNFSDCLEIELSKNFTTLFLEGSFREEIFRRSEENDALRELEIDAEGQITLRIHHSKALYSDWTLGAAYYYRPDNRSNEYKDFLGSASLHYEF</sequence>
<dbReference type="Proteomes" id="UP000184275">
    <property type="component" value="Unassembled WGS sequence"/>
</dbReference>